<proteinExistence type="predicted"/>
<organism evidence="2">
    <name type="scientific">Cyberlindnera fabianii</name>
    <name type="common">Yeast</name>
    <name type="synonym">Hansenula fabianii</name>
    <dbReference type="NCBI Taxonomy" id="36022"/>
    <lineage>
        <taxon>Eukaryota</taxon>
        <taxon>Fungi</taxon>
        <taxon>Dikarya</taxon>
        <taxon>Ascomycota</taxon>
        <taxon>Saccharomycotina</taxon>
        <taxon>Saccharomycetes</taxon>
        <taxon>Phaffomycetales</taxon>
        <taxon>Phaffomycetaceae</taxon>
        <taxon>Cyberlindnera</taxon>
    </lineage>
</organism>
<dbReference type="VEuPathDB" id="FungiDB:BON22_1340"/>
<feature type="compositionally biased region" description="Basic and acidic residues" evidence="1">
    <location>
        <begin position="255"/>
        <end position="272"/>
    </location>
</feature>
<feature type="compositionally biased region" description="Polar residues" evidence="1">
    <location>
        <begin position="400"/>
        <end position="414"/>
    </location>
</feature>
<feature type="compositionally biased region" description="Acidic residues" evidence="1">
    <location>
        <begin position="99"/>
        <end position="123"/>
    </location>
</feature>
<gene>
    <name evidence="2" type="ORF">CYFA0S_16e02608g</name>
</gene>
<evidence type="ECO:0000313" key="2">
    <source>
        <dbReference type="EMBL" id="CDR45142.1"/>
    </source>
</evidence>
<feature type="compositionally biased region" description="Acidic residues" evidence="1">
    <location>
        <begin position="205"/>
        <end position="215"/>
    </location>
</feature>
<feature type="region of interest" description="Disordered" evidence="1">
    <location>
        <begin position="327"/>
        <end position="346"/>
    </location>
</feature>
<evidence type="ECO:0000256" key="1">
    <source>
        <dbReference type="SAM" id="MobiDB-lite"/>
    </source>
</evidence>
<feature type="compositionally biased region" description="Basic and acidic residues" evidence="1">
    <location>
        <begin position="193"/>
        <end position="204"/>
    </location>
</feature>
<feature type="compositionally biased region" description="Polar residues" evidence="1">
    <location>
        <begin position="283"/>
        <end position="297"/>
    </location>
</feature>
<name>A0A061B5C8_CYBFA</name>
<accession>A0A061B5C8</accession>
<protein>
    <submittedName>
        <fullName evidence="2">CYFA0S16e02608g1_1</fullName>
    </submittedName>
</protein>
<sequence length="427" mass="46533">MKRPHNTLQKPSSPLNPLKNTASEQYEQYVGNIHDMIVGNSPHLHGEIFASTAVQPSKDPPVLISEWISKGDASEEELGQFVDNEIVAGQDQNNASNDDGSEDENDTQMDDDEADNESGDDEEKTSTGPITNVIHAGSSNILEHKPSGNVNYVDRYEGEPGDYYVVEKGSRKGYSPGVYHEETASVNHSGGAQDKEDVENKHELEEESEDTEAEEDSNHEREGGGTSSSSSSTPLKLLDSIEIETANLKGYVPLKKSEEKIPDERSIHDYSHQKNSAMLKPSRSFSKGQNVVNSPFSYQGKRLPHTKSFSTFKEALKHRKDPTVVRVVSSHVDSDPSSGDPAAATSSLGALLGTKSSNYDYKETTIDGSTNESLKSALTEVPKGRVLEAPLQVIEKSRSRSNGSSAEARNSFSNKGIRGGSQYKWSA</sequence>
<feature type="region of interest" description="Disordered" evidence="1">
    <location>
        <begin position="1"/>
        <end position="23"/>
    </location>
</feature>
<feature type="region of interest" description="Disordered" evidence="1">
    <location>
        <begin position="385"/>
        <end position="427"/>
    </location>
</feature>
<dbReference type="EMBL" id="LK052901">
    <property type="protein sequence ID" value="CDR45142.1"/>
    <property type="molecule type" value="Genomic_DNA"/>
</dbReference>
<dbReference type="AlphaFoldDB" id="A0A061B5C8"/>
<feature type="region of interest" description="Disordered" evidence="1">
    <location>
        <begin position="74"/>
        <end position="300"/>
    </location>
</feature>
<reference evidence="2" key="1">
    <citation type="journal article" date="2014" name="Genome Announc.">
        <title>Genome sequence of the yeast Cyberlindnera fabianii (Hansenula fabianii).</title>
        <authorList>
            <person name="Freel K.C."/>
            <person name="Sarilar V."/>
            <person name="Neuveglise C."/>
            <person name="Devillers H."/>
            <person name="Friedrich A."/>
            <person name="Schacherer J."/>
        </authorList>
    </citation>
    <scope>NUCLEOTIDE SEQUENCE</scope>
    <source>
        <strain evidence="2">YJS4271</strain>
    </source>
</reference>